<dbReference type="InterPro" id="IPR032808">
    <property type="entry name" value="DoxX"/>
</dbReference>
<dbReference type="EMBL" id="JABZEO010000010">
    <property type="protein sequence ID" value="NVZ10494.1"/>
    <property type="molecule type" value="Genomic_DNA"/>
</dbReference>
<organism evidence="8 9">
    <name type="scientific">Allochromatium humboldtianum</name>
    <dbReference type="NCBI Taxonomy" id="504901"/>
    <lineage>
        <taxon>Bacteria</taxon>
        <taxon>Pseudomonadati</taxon>
        <taxon>Pseudomonadota</taxon>
        <taxon>Gammaproteobacteria</taxon>
        <taxon>Chromatiales</taxon>
        <taxon>Chromatiaceae</taxon>
        <taxon>Allochromatium</taxon>
    </lineage>
</organism>
<evidence type="ECO:0000313" key="9">
    <source>
        <dbReference type="Proteomes" id="UP000592294"/>
    </source>
</evidence>
<keyword evidence="5 7" id="KW-1133">Transmembrane helix</keyword>
<keyword evidence="3" id="KW-1003">Cell membrane</keyword>
<keyword evidence="4 7" id="KW-0812">Transmembrane</keyword>
<dbReference type="Pfam" id="PF07681">
    <property type="entry name" value="DoxX"/>
    <property type="match status" value="1"/>
</dbReference>
<evidence type="ECO:0000256" key="7">
    <source>
        <dbReference type="SAM" id="Phobius"/>
    </source>
</evidence>
<comment type="caution">
    <text evidence="8">The sequence shown here is derived from an EMBL/GenBank/DDBJ whole genome shotgun (WGS) entry which is preliminary data.</text>
</comment>
<feature type="transmembrane region" description="Helical" evidence="7">
    <location>
        <begin position="88"/>
        <end position="114"/>
    </location>
</feature>
<evidence type="ECO:0000256" key="2">
    <source>
        <dbReference type="ARBA" id="ARBA00006679"/>
    </source>
</evidence>
<accession>A0A850R9A1</accession>
<sequence>MRIPTFLTHPWWFSPGQSPLALLIRLMLAGVFVLEGWQKLVFPELLGAGRFTRIGIPWPEAMGPFVGVVELLCGALILIGLFSRYAAVPLIVIMIVAILTTKAPILIGSDWLIFHVRPLDRYGFWSFAHETRTDWAMLLGALYVLLAGAGPWSCDRVLARTGMAPVR</sequence>
<comment type="subcellular location">
    <subcellularLocation>
        <location evidence="1">Cell membrane</location>
        <topology evidence="1">Multi-pass membrane protein</topology>
    </subcellularLocation>
</comment>
<dbReference type="InterPro" id="IPR051907">
    <property type="entry name" value="DoxX-like_oxidoreductase"/>
</dbReference>
<comment type="similarity">
    <text evidence="2">Belongs to the DoxX family.</text>
</comment>
<dbReference type="PANTHER" id="PTHR33452">
    <property type="entry name" value="OXIDOREDUCTASE CATD-RELATED"/>
    <property type="match status" value="1"/>
</dbReference>
<keyword evidence="9" id="KW-1185">Reference proteome</keyword>
<keyword evidence="6 7" id="KW-0472">Membrane</keyword>
<protein>
    <submittedName>
        <fullName evidence="8">DoxX family protein</fullName>
    </submittedName>
</protein>
<dbReference type="RefSeq" id="WP_176977232.1">
    <property type="nucleotide sequence ID" value="NZ_JABZEO010000010.1"/>
</dbReference>
<evidence type="ECO:0000313" key="8">
    <source>
        <dbReference type="EMBL" id="NVZ10494.1"/>
    </source>
</evidence>
<proteinExistence type="inferred from homology"/>
<feature type="transmembrane region" description="Helical" evidence="7">
    <location>
        <begin position="135"/>
        <end position="153"/>
    </location>
</feature>
<evidence type="ECO:0000256" key="4">
    <source>
        <dbReference type="ARBA" id="ARBA00022692"/>
    </source>
</evidence>
<evidence type="ECO:0000256" key="6">
    <source>
        <dbReference type="ARBA" id="ARBA00023136"/>
    </source>
</evidence>
<gene>
    <name evidence="8" type="ORF">HW932_14610</name>
</gene>
<evidence type="ECO:0000256" key="1">
    <source>
        <dbReference type="ARBA" id="ARBA00004651"/>
    </source>
</evidence>
<name>A0A850R9A1_9GAMM</name>
<dbReference type="GO" id="GO:0005886">
    <property type="term" value="C:plasma membrane"/>
    <property type="evidence" value="ECO:0007669"/>
    <property type="project" value="UniProtKB-SubCell"/>
</dbReference>
<dbReference type="Proteomes" id="UP000592294">
    <property type="component" value="Unassembled WGS sequence"/>
</dbReference>
<evidence type="ECO:0000256" key="3">
    <source>
        <dbReference type="ARBA" id="ARBA00022475"/>
    </source>
</evidence>
<evidence type="ECO:0000256" key="5">
    <source>
        <dbReference type="ARBA" id="ARBA00022989"/>
    </source>
</evidence>
<feature type="transmembrane region" description="Helical" evidence="7">
    <location>
        <begin position="61"/>
        <end position="82"/>
    </location>
</feature>
<dbReference type="AlphaFoldDB" id="A0A850R9A1"/>
<dbReference type="PANTHER" id="PTHR33452:SF1">
    <property type="entry name" value="INNER MEMBRANE PROTEIN YPHA-RELATED"/>
    <property type="match status" value="1"/>
</dbReference>
<reference evidence="8 9" key="1">
    <citation type="submission" date="2020-06" db="EMBL/GenBank/DDBJ databases">
        <title>Whole-genome sequence of Allochromatium humboldtianum DSM 21881, type strain.</title>
        <authorList>
            <person name="Kyndt J.A."/>
            <person name="Meyer T.E."/>
        </authorList>
    </citation>
    <scope>NUCLEOTIDE SEQUENCE [LARGE SCALE GENOMIC DNA]</scope>
    <source>
        <strain evidence="8 9">DSM 21881</strain>
    </source>
</reference>
<feature type="transmembrane region" description="Helical" evidence="7">
    <location>
        <begin position="20"/>
        <end position="40"/>
    </location>
</feature>